<protein>
    <recommendedName>
        <fullName evidence="2">Biotin transporter</fullName>
    </recommendedName>
</protein>
<dbReference type="PANTHER" id="PTHR34295:SF1">
    <property type="entry name" value="BIOTIN TRANSPORTER BIOY"/>
    <property type="match status" value="1"/>
</dbReference>
<keyword evidence="3" id="KW-1133">Transmembrane helix</keyword>
<comment type="similarity">
    <text evidence="1 2">Belongs to the BioY family.</text>
</comment>
<comment type="subcellular location">
    <subcellularLocation>
        <location evidence="2">Cell membrane</location>
        <topology evidence="2">Multi-pass membrane protein</topology>
    </subcellularLocation>
</comment>
<feature type="transmembrane region" description="Helical" evidence="3">
    <location>
        <begin position="61"/>
        <end position="79"/>
    </location>
</feature>
<feature type="transmembrane region" description="Helical" evidence="3">
    <location>
        <begin position="121"/>
        <end position="144"/>
    </location>
</feature>
<comment type="caution">
    <text evidence="4">The sequence shown here is derived from an EMBL/GenBank/DDBJ whole genome shotgun (WGS) entry which is preliminary data.</text>
</comment>
<dbReference type="PIRSF" id="PIRSF016661">
    <property type="entry name" value="BioY"/>
    <property type="match status" value="1"/>
</dbReference>
<sequence>MASSASRSTTMDLAYIAVFAALIIVLGFLSIPVGGAGVPIVLQNAAIILCGLVLGCRRGGLTALLVLLIGCALPVLAGGRTTLQALAGPTAGYLVGYVISAFVAGFIAYRARTTTSSLTLMLSIAAVLGLLIQYLCGMGGLMLRSGLSLSAAAVAQAPFLLPDIAKIIVAVLIAAGVHSAFPDLMGSSRTRHA</sequence>
<dbReference type="Proteomes" id="UP001139336">
    <property type="component" value="Unassembled WGS sequence"/>
</dbReference>
<evidence type="ECO:0000256" key="3">
    <source>
        <dbReference type="SAM" id="Phobius"/>
    </source>
</evidence>
<feature type="transmembrane region" description="Helical" evidence="3">
    <location>
        <begin position="37"/>
        <end position="54"/>
    </location>
</feature>
<keyword evidence="2 3" id="KW-0472">Membrane</keyword>
<dbReference type="AlphaFoldDB" id="A0A9X1QPI9"/>
<dbReference type="PANTHER" id="PTHR34295">
    <property type="entry name" value="BIOTIN TRANSPORTER BIOY"/>
    <property type="match status" value="1"/>
</dbReference>
<evidence type="ECO:0000313" key="4">
    <source>
        <dbReference type="EMBL" id="MCF4006451.1"/>
    </source>
</evidence>
<name>A0A9X1QPI9_9CORY</name>
<proteinExistence type="inferred from homology"/>
<feature type="transmembrane region" description="Helical" evidence="3">
    <location>
        <begin position="12"/>
        <end position="31"/>
    </location>
</feature>
<accession>A0A9X1QPI9</accession>
<organism evidence="4 5">
    <name type="scientific">Corynebacterium uropygiale</name>
    <dbReference type="NCBI Taxonomy" id="1775911"/>
    <lineage>
        <taxon>Bacteria</taxon>
        <taxon>Bacillati</taxon>
        <taxon>Actinomycetota</taxon>
        <taxon>Actinomycetes</taxon>
        <taxon>Mycobacteriales</taxon>
        <taxon>Corynebacteriaceae</taxon>
        <taxon>Corynebacterium</taxon>
    </lineage>
</organism>
<dbReference type="EMBL" id="JAKGSI010000002">
    <property type="protein sequence ID" value="MCF4006451.1"/>
    <property type="molecule type" value="Genomic_DNA"/>
</dbReference>
<evidence type="ECO:0000313" key="5">
    <source>
        <dbReference type="Proteomes" id="UP001139336"/>
    </source>
</evidence>
<feature type="transmembrane region" description="Helical" evidence="3">
    <location>
        <begin position="91"/>
        <end position="109"/>
    </location>
</feature>
<evidence type="ECO:0000256" key="1">
    <source>
        <dbReference type="ARBA" id="ARBA00010692"/>
    </source>
</evidence>
<feature type="transmembrane region" description="Helical" evidence="3">
    <location>
        <begin position="164"/>
        <end position="181"/>
    </location>
</feature>
<dbReference type="RefSeq" id="WP_236118253.1">
    <property type="nucleotide sequence ID" value="NZ_JAKGSI010000002.1"/>
</dbReference>
<dbReference type="InterPro" id="IPR003784">
    <property type="entry name" value="BioY"/>
</dbReference>
<keyword evidence="5" id="KW-1185">Reference proteome</keyword>
<keyword evidence="2" id="KW-0813">Transport</keyword>
<dbReference type="Gene3D" id="1.10.1760.20">
    <property type="match status" value="1"/>
</dbReference>
<reference evidence="4" key="1">
    <citation type="submission" date="2022-01" db="EMBL/GenBank/DDBJ databases">
        <title>Corynebacterium sp. nov isolated from isolated from the feces of the greater white-fronted geese (Anser albifrons) at Poyang Lake, PR China.</title>
        <authorList>
            <person name="Liu Q."/>
        </authorList>
    </citation>
    <scope>NUCLEOTIDE SEQUENCE</scope>
    <source>
        <strain evidence="4">JCM 32435</strain>
    </source>
</reference>
<dbReference type="Pfam" id="PF02632">
    <property type="entry name" value="BioY"/>
    <property type="match status" value="1"/>
</dbReference>
<gene>
    <name evidence="4" type="ORF">L1O03_04540</name>
</gene>
<dbReference type="GO" id="GO:0005886">
    <property type="term" value="C:plasma membrane"/>
    <property type="evidence" value="ECO:0007669"/>
    <property type="project" value="UniProtKB-SubCell"/>
</dbReference>
<keyword evidence="3" id="KW-0812">Transmembrane</keyword>
<dbReference type="GO" id="GO:0015225">
    <property type="term" value="F:biotin transmembrane transporter activity"/>
    <property type="evidence" value="ECO:0007669"/>
    <property type="project" value="UniProtKB-UniRule"/>
</dbReference>
<keyword evidence="2" id="KW-1003">Cell membrane</keyword>
<evidence type="ECO:0000256" key="2">
    <source>
        <dbReference type="PIRNR" id="PIRNR016661"/>
    </source>
</evidence>